<dbReference type="Gene3D" id="1.20.1720.10">
    <property type="entry name" value="Multidrug resistance protein D"/>
    <property type="match status" value="1"/>
</dbReference>
<keyword evidence="5 8" id="KW-0812">Transmembrane</keyword>
<gene>
    <name evidence="10" type="ordered locus">Acid_2622</name>
</gene>
<evidence type="ECO:0000256" key="7">
    <source>
        <dbReference type="ARBA" id="ARBA00023136"/>
    </source>
</evidence>
<dbReference type="OrthoDB" id="102502at2"/>
<evidence type="ECO:0000256" key="3">
    <source>
        <dbReference type="ARBA" id="ARBA00022448"/>
    </source>
</evidence>
<proteinExistence type="inferred from homology"/>
<dbReference type="InterPro" id="IPR004638">
    <property type="entry name" value="EmrB-like"/>
</dbReference>
<protein>
    <submittedName>
        <fullName evidence="10">Drug resistance transporter, EmrB/QacA subfamily</fullName>
    </submittedName>
</protein>
<dbReference type="PROSITE" id="PS50850">
    <property type="entry name" value="MFS"/>
    <property type="match status" value="1"/>
</dbReference>
<dbReference type="HOGENOM" id="CLU_000960_28_0_0"/>
<feature type="transmembrane region" description="Helical" evidence="8">
    <location>
        <begin position="143"/>
        <end position="165"/>
    </location>
</feature>
<sequence length="525" mass="57188">MPIDESQGWHPGHSPWTVALTVTIATFMEVMDTSIANVSLPHIAGGLSAGVDESTWILTSYLVSNAIVLPISAWLSNRFGRKRFYMTSVAIFTVSSLLCGLAPSLSLLIFFRILQGVGGGGLGPSEQAILTDTFPAAKRGMAFAVYGMAVVLAPAIGPTLGGWITDQYSWRWIFFINVPFGILSLFLTNHMVQDPPDMERAKQDAKKAPVDFLGLVLIATGLGAFQIMLDKGQRDDWFASPFITACVIVTVGALGAFVIWEWNHRHPIVELGLLKNRSFAVACMLMLVTFAVMLGSTLLIPQFAQLELGYTARQAGELLSPGGFTILILMPMIGYLVSRVDARYLIGIGYLIFAASLFHMTNLYLGVDFRTAVMWRVYQAAGMAFLFVPTNTIAYTDMTPGASNQVSALTNLMRNMGGSVGISAVTTLLARRQQTHQVFLVRNVTSADPHLKQMLTQFANRFSLRTDSHHAMQQAYGAIYRQVQSQAAVLAYIDVITIMGALCLAAILLLFFAKKSKPGQAAVAH</sequence>
<evidence type="ECO:0000256" key="8">
    <source>
        <dbReference type="SAM" id="Phobius"/>
    </source>
</evidence>
<keyword evidence="3" id="KW-0813">Transport</keyword>
<comment type="subcellular location">
    <subcellularLocation>
        <location evidence="1">Cell membrane</location>
        <topology evidence="1">Multi-pass membrane protein</topology>
    </subcellularLocation>
</comment>
<evidence type="ECO:0000256" key="5">
    <source>
        <dbReference type="ARBA" id="ARBA00022692"/>
    </source>
</evidence>
<dbReference type="AlphaFoldDB" id="Q024G5"/>
<feature type="transmembrane region" description="Helical" evidence="8">
    <location>
        <begin position="56"/>
        <end position="77"/>
    </location>
</feature>
<keyword evidence="7 8" id="KW-0472">Membrane</keyword>
<feature type="transmembrane region" description="Helical" evidence="8">
    <location>
        <begin position="89"/>
        <end position="114"/>
    </location>
</feature>
<feature type="transmembrane region" description="Helical" evidence="8">
    <location>
        <begin position="212"/>
        <end position="229"/>
    </location>
</feature>
<dbReference type="Pfam" id="PF07690">
    <property type="entry name" value="MFS_1"/>
    <property type="match status" value="1"/>
</dbReference>
<name>Q024G5_SOLUE</name>
<accession>Q024G5</accession>
<dbReference type="PANTHER" id="PTHR42718">
    <property type="entry name" value="MAJOR FACILITATOR SUPERFAMILY MULTIDRUG TRANSPORTER MFSC"/>
    <property type="match status" value="1"/>
</dbReference>
<evidence type="ECO:0000256" key="1">
    <source>
        <dbReference type="ARBA" id="ARBA00004651"/>
    </source>
</evidence>
<feature type="transmembrane region" description="Helical" evidence="8">
    <location>
        <begin position="279"/>
        <end position="306"/>
    </location>
</feature>
<dbReference type="InterPro" id="IPR036259">
    <property type="entry name" value="MFS_trans_sf"/>
</dbReference>
<dbReference type="STRING" id="234267.Acid_2622"/>
<dbReference type="CDD" id="cd17503">
    <property type="entry name" value="MFS_LmrB_MDR_like"/>
    <property type="match status" value="1"/>
</dbReference>
<dbReference type="EMBL" id="CP000473">
    <property type="protein sequence ID" value="ABJ83611.1"/>
    <property type="molecule type" value="Genomic_DNA"/>
</dbReference>
<dbReference type="InParanoid" id="Q024G5"/>
<dbReference type="SUPFAM" id="SSF103473">
    <property type="entry name" value="MFS general substrate transporter"/>
    <property type="match status" value="1"/>
</dbReference>
<feature type="transmembrane region" description="Helical" evidence="8">
    <location>
        <begin position="377"/>
        <end position="395"/>
    </location>
</feature>
<feature type="transmembrane region" description="Helical" evidence="8">
    <location>
        <begin position="489"/>
        <end position="512"/>
    </location>
</feature>
<feature type="transmembrane region" description="Helical" evidence="8">
    <location>
        <begin position="172"/>
        <end position="192"/>
    </location>
</feature>
<evidence type="ECO:0000313" key="10">
    <source>
        <dbReference type="EMBL" id="ABJ83611.1"/>
    </source>
</evidence>
<comment type="similarity">
    <text evidence="2">Belongs to the major facilitator superfamily. EmrB family.</text>
</comment>
<dbReference type="PRINTS" id="PR01036">
    <property type="entry name" value="TCRTETB"/>
</dbReference>
<keyword evidence="4" id="KW-1003">Cell membrane</keyword>
<dbReference type="eggNOG" id="COG2814">
    <property type="taxonomic scope" value="Bacteria"/>
</dbReference>
<dbReference type="PANTHER" id="PTHR42718:SF9">
    <property type="entry name" value="MAJOR FACILITATOR SUPERFAMILY MULTIDRUG TRANSPORTER MFSC"/>
    <property type="match status" value="1"/>
</dbReference>
<dbReference type="FunCoup" id="Q024G5">
    <property type="interactions" value="365"/>
</dbReference>
<evidence type="ECO:0000256" key="6">
    <source>
        <dbReference type="ARBA" id="ARBA00022989"/>
    </source>
</evidence>
<evidence type="ECO:0000256" key="2">
    <source>
        <dbReference type="ARBA" id="ARBA00008537"/>
    </source>
</evidence>
<reference evidence="10" key="1">
    <citation type="submission" date="2006-10" db="EMBL/GenBank/DDBJ databases">
        <title>Complete sequence of Solibacter usitatus Ellin6076.</title>
        <authorList>
            <consortium name="US DOE Joint Genome Institute"/>
            <person name="Copeland A."/>
            <person name="Lucas S."/>
            <person name="Lapidus A."/>
            <person name="Barry K."/>
            <person name="Detter J.C."/>
            <person name="Glavina del Rio T."/>
            <person name="Hammon N."/>
            <person name="Israni S."/>
            <person name="Dalin E."/>
            <person name="Tice H."/>
            <person name="Pitluck S."/>
            <person name="Thompson L.S."/>
            <person name="Brettin T."/>
            <person name="Bruce D."/>
            <person name="Han C."/>
            <person name="Tapia R."/>
            <person name="Gilna P."/>
            <person name="Schmutz J."/>
            <person name="Larimer F."/>
            <person name="Land M."/>
            <person name="Hauser L."/>
            <person name="Kyrpides N."/>
            <person name="Mikhailova N."/>
            <person name="Janssen P.H."/>
            <person name="Kuske C.R."/>
            <person name="Richardson P."/>
        </authorList>
    </citation>
    <scope>NUCLEOTIDE SEQUENCE</scope>
    <source>
        <strain evidence="10">Ellin6076</strain>
    </source>
</reference>
<dbReference type="GO" id="GO:0005886">
    <property type="term" value="C:plasma membrane"/>
    <property type="evidence" value="ECO:0007669"/>
    <property type="project" value="UniProtKB-SubCell"/>
</dbReference>
<organism evidence="10">
    <name type="scientific">Solibacter usitatus (strain Ellin6076)</name>
    <dbReference type="NCBI Taxonomy" id="234267"/>
    <lineage>
        <taxon>Bacteria</taxon>
        <taxon>Pseudomonadati</taxon>
        <taxon>Acidobacteriota</taxon>
        <taxon>Terriglobia</taxon>
        <taxon>Bryobacterales</taxon>
        <taxon>Solibacteraceae</taxon>
        <taxon>Candidatus Solibacter</taxon>
    </lineage>
</organism>
<dbReference type="InterPro" id="IPR020846">
    <property type="entry name" value="MFS_dom"/>
</dbReference>
<evidence type="ECO:0000259" key="9">
    <source>
        <dbReference type="PROSITE" id="PS50850"/>
    </source>
</evidence>
<feature type="transmembrane region" description="Helical" evidence="8">
    <location>
        <begin position="344"/>
        <end position="365"/>
    </location>
</feature>
<dbReference type="InterPro" id="IPR011701">
    <property type="entry name" value="MFS"/>
</dbReference>
<feature type="domain" description="Major facilitator superfamily (MFS) profile" evidence="9">
    <location>
        <begin position="18"/>
        <end position="518"/>
    </location>
</feature>
<keyword evidence="6 8" id="KW-1133">Transmembrane helix</keyword>
<dbReference type="KEGG" id="sus:Acid_2622"/>
<feature type="transmembrane region" description="Helical" evidence="8">
    <location>
        <begin position="318"/>
        <end position="338"/>
    </location>
</feature>
<dbReference type="NCBIfam" id="TIGR00711">
    <property type="entry name" value="efflux_EmrB"/>
    <property type="match status" value="1"/>
</dbReference>
<feature type="transmembrane region" description="Helical" evidence="8">
    <location>
        <begin position="241"/>
        <end position="259"/>
    </location>
</feature>
<evidence type="ECO:0000256" key="4">
    <source>
        <dbReference type="ARBA" id="ARBA00022475"/>
    </source>
</evidence>
<dbReference type="Gene3D" id="1.20.1250.20">
    <property type="entry name" value="MFS general substrate transporter like domains"/>
    <property type="match status" value="1"/>
</dbReference>
<dbReference type="GO" id="GO:0022857">
    <property type="term" value="F:transmembrane transporter activity"/>
    <property type="evidence" value="ECO:0007669"/>
    <property type="project" value="InterPro"/>
</dbReference>